<keyword evidence="2" id="KW-1185">Reference proteome</keyword>
<evidence type="ECO:0000313" key="1">
    <source>
        <dbReference type="EMBL" id="OKS89697.1"/>
    </source>
</evidence>
<proteinExistence type="predicted"/>
<reference evidence="1 2" key="1">
    <citation type="submission" date="2016-11" db="EMBL/GenBank/DDBJ databases">
        <title>Whole Genome Sequencing of Mucilaginibacter polytrichastri RG4-7(T) isolated from the moss sample.</title>
        <authorList>
            <person name="Li Y."/>
        </authorList>
    </citation>
    <scope>NUCLEOTIDE SEQUENCE [LARGE SCALE GENOMIC DNA]</scope>
    <source>
        <strain evidence="1 2">RG4-7</strain>
    </source>
</reference>
<dbReference type="AlphaFoldDB" id="A0A1Q6A6Q2"/>
<dbReference type="EMBL" id="MPPL01000001">
    <property type="protein sequence ID" value="OKS89697.1"/>
    <property type="molecule type" value="Genomic_DNA"/>
</dbReference>
<organism evidence="1 2">
    <name type="scientific">Mucilaginibacter polytrichastri</name>
    <dbReference type="NCBI Taxonomy" id="1302689"/>
    <lineage>
        <taxon>Bacteria</taxon>
        <taxon>Pseudomonadati</taxon>
        <taxon>Bacteroidota</taxon>
        <taxon>Sphingobacteriia</taxon>
        <taxon>Sphingobacteriales</taxon>
        <taxon>Sphingobacteriaceae</taxon>
        <taxon>Mucilaginibacter</taxon>
    </lineage>
</organism>
<accession>A0A1Q6A6Q2</accession>
<dbReference type="Proteomes" id="UP000186720">
    <property type="component" value="Unassembled WGS sequence"/>
</dbReference>
<sequence>MELQQENNAAGLVAARRKLNQYLCSGDNILKAYNRREVGISNFDVEVRSKVRKSWEKFIL</sequence>
<name>A0A1Q6A6Q2_9SPHI</name>
<protein>
    <submittedName>
        <fullName evidence="1">Uncharacterized protein</fullName>
    </submittedName>
</protein>
<evidence type="ECO:0000313" key="2">
    <source>
        <dbReference type="Proteomes" id="UP000186720"/>
    </source>
</evidence>
<gene>
    <name evidence="1" type="ORF">RG47T_5182</name>
</gene>
<comment type="caution">
    <text evidence="1">The sequence shown here is derived from an EMBL/GenBank/DDBJ whole genome shotgun (WGS) entry which is preliminary data.</text>
</comment>